<dbReference type="PANTHER" id="PTHR45228:SF1">
    <property type="entry name" value="CYCLIC DI-GMP PHOSPHODIESTERASE TM_0186"/>
    <property type="match status" value="1"/>
</dbReference>
<dbReference type="AlphaFoldDB" id="A0A7V1LNS7"/>
<feature type="domain" description="HD" evidence="1">
    <location>
        <begin position="203"/>
        <end position="328"/>
    </location>
</feature>
<dbReference type="PROSITE" id="PS51832">
    <property type="entry name" value="HD_GYP"/>
    <property type="match status" value="1"/>
</dbReference>
<dbReference type="SUPFAM" id="SSF55781">
    <property type="entry name" value="GAF domain-like"/>
    <property type="match status" value="1"/>
</dbReference>
<dbReference type="Proteomes" id="UP000886005">
    <property type="component" value="Unassembled WGS sequence"/>
</dbReference>
<evidence type="ECO:0000259" key="2">
    <source>
        <dbReference type="PROSITE" id="PS51832"/>
    </source>
</evidence>
<dbReference type="SMART" id="SM00471">
    <property type="entry name" value="HDc"/>
    <property type="match status" value="1"/>
</dbReference>
<dbReference type="InterPro" id="IPR003607">
    <property type="entry name" value="HD/PDEase_dom"/>
</dbReference>
<protein>
    <submittedName>
        <fullName evidence="3">HD domain-containing protein</fullName>
    </submittedName>
</protein>
<dbReference type="PANTHER" id="PTHR45228">
    <property type="entry name" value="CYCLIC DI-GMP PHOSPHODIESTERASE TM_0186-RELATED"/>
    <property type="match status" value="1"/>
</dbReference>
<dbReference type="SUPFAM" id="SSF109604">
    <property type="entry name" value="HD-domain/PDEase-like"/>
    <property type="match status" value="1"/>
</dbReference>
<dbReference type="NCBIfam" id="TIGR00277">
    <property type="entry name" value="HDIG"/>
    <property type="match status" value="1"/>
</dbReference>
<accession>A0A7V1LNS7</accession>
<dbReference type="EMBL" id="DRLD01000323">
    <property type="protein sequence ID" value="HED11330.1"/>
    <property type="molecule type" value="Genomic_DNA"/>
</dbReference>
<dbReference type="PROSITE" id="PS51831">
    <property type="entry name" value="HD"/>
    <property type="match status" value="1"/>
</dbReference>
<evidence type="ECO:0000259" key="1">
    <source>
        <dbReference type="PROSITE" id="PS51831"/>
    </source>
</evidence>
<dbReference type="CDD" id="cd00077">
    <property type="entry name" value="HDc"/>
    <property type="match status" value="1"/>
</dbReference>
<dbReference type="InterPro" id="IPR037522">
    <property type="entry name" value="HD_GYP_dom"/>
</dbReference>
<dbReference type="Gene3D" id="3.30.450.40">
    <property type="match status" value="1"/>
</dbReference>
<feature type="domain" description="HD-GYP" evidence="2">
    <location>
        <begin position="181"/>
        <end position="379"/>
    </location>
</feature>
<sequence>MPILKTSTDALAVPKTDITLDRNQLRQILQLSHAVNGSMSPAYLVQQMARAMEEIVPCMCCYVWVYDSASGEMWSYRDNVRLQTQADHILSGRAFLEKQQLHLSHPAEDSLLHEEYDRLDGARVGHYLAHPLFDAQGNALGVMQLMNSAIHPFSGSVMDMLGEWALLAGGRLRAVLELHQWQQAFYSFSDVLSETLDTRDYITSGHSRRVTLYAMEVAQQMNLNVGQRRRLQLAALLHDIGKLGIPELILLQKKRPGEDEYEIIRRHAQITRQILSRIQFPDRLREVVDIAAMHHEKLDGSGYPAGRRGDEIPLGAKILAVCDVFDALTSRRPYADRRPLEEVMEILEKETGSAFEPFIVYHFKNMPLSRLIQILEYGHTEHFDGEDLRRLDDHTLNDLARADGIATPVLEEIKQIFNHYYTRAYRG</sequence>
<reference evidence="3" key="1">
    <citation type="journal article" date="2020" name="mSystems">
        <title>Genome- and Community-Level Interaction Insights into Carbon Utilization and Element Cycling Functions of Hydrothermarchaeota in Hydrothermal Sediment.</title>
        <authorList>
            <person name="Zhou Z."/>
            <person name="Liu Y."/>
            <person name="Xu W."/>
            <person name="Pan J."/>
            <person name="Luo Z.H."/>
            <person name="Li M."/>
        </authorList>
    </citation>
    <scope>NUCLEOTIDE SEQUENCE [LARGE SCALE GENOMIC DNA]</scope>
    <source>
        <strain evidence="3">HyVt-456</strain>
    </source>
</reference>
<proteinExistence type="predicted"/>
<organism evidence="3">
    <name type="scientific">Caldithrix abyssi</name>
    <dbReference type="NCBI Taxonomy" id="187145"/>
    <lineage>
        <taxon>Bacteria</taxon>
        <taxon>Pseudomonadati</taxon>
        <taxon>Calditrichota</taxon>
        <taxon>Calditrichia</taxon>
        <taxon>Calditrichales</taxon>
        <taxon>Calditrichaceae</taxon>
        <taxon>Caldithrix</taxon>
    </lineage>
</organism>
<dbReference type="InterPro" id="IPR006674">
    <property type="entry name" value="HD_domain"/>
</dbReference>
<gene>
    <name evidence="3" type="ORF">ENJ10_11630</name>
</gene>
<name>A0A7V1LNS7_CALAY</name>
<dbReference type="InterPro" id="IPR052020">
    <property type="entry name" value="Cyclic_di-GMP/3'3'-cGAMP_PDE"/>
</dbReference>
<comment type="caution">
    <text evidence="3">The sequence shown here is derived from an EMBL/GenBank/DDBJ whole genome shotgun (WGS) entry which is preliminary data.</text>
</comment>
<dbReference type="InterPro" id="IPR006675">
    <property type="entry name" value="HDIG_dom"/>
</dbReference>
<evidence type="ECO:0000313" key="3">
    <source>
        <dbReference type="EMBL" id="HED11330.1"/>
    </source>
</evidence>
<dbReference type="Gene3D" id="1.10.3210.10">
    <property type="entry name" value="Hypothetical protein af1432"/>
    <property type="match status" value="1"/>
</dbReference>
<dbReference type="Pfam" id="PF13487">
    <property type="entry name" value="HD_5"/>
    <property type="match status" value="1"/>
</dbReference>
<dbReference type="InterPro" id="IPR029016">
    <property type="entry name" value="GAF-like_dom_sf"/>
</dbReference>